<dbReference type="SUPFAM" id="SSF51556">
    <property type="entry name" value="Metallo-dependent hydrolases"/>
    <property type="match status" value="1"/>
</dbReference>
<name>A0A937X665_UNCEI</name>
<dbReference type="GO" id="GO:0016810">
    <property type="term" value="F:hydrolase activity, acting on carbon-nitrogen (but not peptide) bonds"/>
    <property type="evidence" value="ECO:0007669"/>
    <property type="project" value="InterPro"/>
</dbReference>
<comment type="caution">
    <text evidence="3">The sequence shown here is derived from an EMBL/GenBank/DDBJ whole genome shotgun (WGS) entry which is preliminary data.</text>
</comment>
<evidence type="ECO:0000259" key="2">
    <source>
        <dbReference type="Pfam" id="PF01979"/>
    </source>
</evidence>
<dbReference type="Gene3D" id="2.30.40.10">
    <property type="entry name" value="Urease, subunit C, domain 1"/>
    <property type="match status" value="1"/>
</dbReference>
<dbReference type="Gene3D" id="3.20.20.140">
    <property type="entry name" value="Metal-dependent hydrolases"/>
    <property type="match status" value="1"/>
</dbReference>
<evidence type="ECO:0000313" key="4">
    <source>
        <dbReference type="Proteomes" id="UP000748308"/>
    </source>
</evidence>
<dbReference type="EMBL" id="VGIY01000004">
    <property type="protein sequence ID" value="MBM3316295.1"/>
    <property type="molecule type" value="Genomic_DNA"/>
</dbReference>
<evidence type="ECO:0000256" key="1">
    <source>
        <dbReference type="ARBA" id="ARBA00022801"/>
    </source>
</evidence>
<dbReference type="SUPFAM" id="SSF51338">
    <property type="entry name" value="Composite domain of metallo-dependent hydrolases"/>
    <property type="match status" value="2"/>
</dbReference>
<organism evidence="3 4">
    <name type="scientific">Eiseniibacteriota bacterium</name>
    <dbReference type="NCBI Taxonomy" id="2212470"/>
    <lineage>
        <taxon>Bacteria</taxon>
        <taxon>Candidatus Eiseniibacteriota</taxon>
    </lineage>
</organism>
<dbReference type="Pfam" id="PF01979">
    <property type="entry name" value="Amidohydro_1"/>
    <property type="match status" value="1"/>
</dbReference>
<dbReference type="InterPro" id="IPR011059">
    <property type="entry name" value="Metal-dep_hydrolase_composite"/>
</dbReference>
<evidence type="ECO:0000313" key="3">
    <source>
        <dbReference type="EMBL" id="MBM3316295.1"/>
    </source>
</evidence>
<reference evidence="3" key="1">
    <citation type="submission" date="2019-03" db="EMBL/GenBank/DDBJ databases">
        <title>Lake Tanganyika Metagenome-Assembled Genomes (MAGs).</title>
        <authorList>
            <person name="Tran P."/>
        </authorList>
    </citation>
    <scope>NUCLEOTIDE SEQUENCE</scope>
    <source>
        <strain evidence="3">M_DeepCast_400m_m2_100</strain>
    </source>
</reference>
<protein>
    <submittedName>
        <fullName evidence="3">Amidohydrolase family protein</fullName>
    </submittedName>
</protein>
<proteinExistence type="predicted"/>
<dbReference type="InterPro" id="IPR032466">
    <property type="entry name" value="Metal_Hydrolase"/>
</dbReference>
<dbReference type="InterPro" id="IPR050287">
    <property type="entry name" value="MTA/SAH_deaminase"/>
</dbReference>
<dbReference type="InterPro" id="IPR006680">
    <property type="entry name" value="Amidohydro-rel"/>
</dbReference>
<gene>
    <name evidence="3" type="ORF">FJY75_00440</name>
</gene>
<dbReference type="PANTHER" id="PTHR43794:SF11">
    <property type="entry name" value="AMIDOHYDROLASE-RELATED DOMAIN-CONTAINING PROTEIN"/>
    <property type="match status" value="1"/>
</dbReference>
<accession>A0A937X665</accession>
<dbReference type="CDD" id="cd01298">
    <property type="entry name" value="ATZ_TRZ_like"/>
    <property type="match status" value="1"/>
</dbReference>
<sequence length="448" mass="47273">MNPCAWPERWRIEGALILAAAGGEPFRGAIEIAGGRIVALGPALPPAGEGVARFSRPGALVLPGFVQGHVHLCQTLLRGLAEDLPLERWLRERIWPLEAAHDPESLRASARLGLAEALLQGATTLLDMGTVRHTEVIAAEAVASGARVRIGKALMDAGDGVPAALLEEPGRALREALDLDRRWSGAAEGRIGVLLAPRFTLSVSAGLWREIAAAARERRLAVHTHASETTAENEACRRLHGGRPIEMLERWGVLAGPTILVHAVHLTAEEIELLARRPAAVVHCPGSNAKLGSGIADLAAMDRAGIPLALGSDGAACNDALSVPAEMRLAAQLQSLRQGPGLLGARRILAMATGGGARALGLEGEIGALAPGKRADLIVYDEVELAWEEEADIASRLVYASAGLRPREVYVDGRPLVLEGRLVRADLAAIRAAAARARARLLARAGWR</sequence>
<dbReference type="Proteomes" id="UP000748308">
    <property type="component" value="Unassembled WGS sequence"/>
</dbReference>
<keyword evidence="1" id="KW-0378">Hydrolase</keyword>
<dbReference type="PANTHER" id="PTHR43794">
    <property type="entry name" value="AMINOHYDROLASE SSNA-RELATED"/>
    <property type="match status" value="1"/>
</dbReference>
<dbReference type="AlphaFoldDB" id="A0A937X665"/>
<feature type="domain" description="Amidohydrolase-related" evidence="2">
    <location>
        <begin position="60"/>
        <end position="414"/>
    </location>
</feature>